<dbReference type="GO" id="GO:0003755">
    <property type="term" value="F:peptidyl-prolyl cis-trans isomerase activity"/>
    <property type="evidence" value="ECO:0007669"/>
    <property type="project" value="UniProtKB-KW"/>
</dbReference>
<comment type="catalytic activity">
    <reaction evidence="1">
        <text>[protein]-peptidylproline (omega=180) = [protein]-peptidylproline (omega=0)</text>
        <dbReference type="Rhea" id="RHEA:16237"/>
        <dbReference type="Rhea" id="RHEA-COMP:10747"/>
        <dbReference type="Rhea" id="RHEA-COMP:10748"/>
        <dbReference type="ChEBI" id="CHEBI:83833"/>
        <dbReference type="ChEBI" id="CHEBI:83834"/>
        <dbReference type="EC" id="5.2.1.8"/>
    </reaction>
</comment>
<evidence type="ECO:0000259" key="11">
    <source>
        <dbReference type="Pfam" id="PF05698"/>
    </source>
</evidence>
<organism evidence="12 13">
    <name type="scientific">candidate division WWE3 bacterium RIFOXYC1_FULL_39_7</name>
    <dbReference type="NCBI Taxonomy" id="1802643"/>
    <lineage>
        <taxon>Bacteria</taxon>
        <taxon>Katanobacteria</taxon>
    </lineage>
</organism>
<dbReference type="GO" id="GO:0043022">
    <property type="term" value="F:ribosome binding"/>
    <property type="evidence" value="ECO:0007669"/>
    <property type="project" value="TreeGrafter"/>
</dbReference>
<dbReference type="InterPro" id="IPR037041">
    <property type="entry name" value="Trigger_fac_C_sf"/>
</dbReference>
<keyword evidence="6" id="KW-0697">Rotamase</keyword>
<feature type="domain" description="Trigger factor ribosome-binding bacterial" evidence="10">
    <location>
        <begin position="1"/>
        <end position="145"/>
    </location>
</feature>
<comment type="caution">
    <text evidence="12">The sequence shown here is derived from an EMBL/GenBank/DDBJ whole genome shotgun (WGS) entry which is preliminary data.</text>
</comment>
<dbReference type="AlphaFoldDB" id="A0A1F4WH56"/>
<dbReference type="EC" id="5.2.1.8" evidence="4"/>
<dbReference type="GO" id="GO:0051083">
    <property type="term" value="P:'de novo' cotranslational protein folding"/>
    <property type="evidence" value="ECO:0007669"/>
    <property type="project" value="TreeGrafter"/>
</dbReference>
<comment type="similarity">
    <text evidence="3">Belongs to the FKBP-type PPIase family. Tig subfamily.</text>
</comment>
<dbReference type="InterPro" id="IPR027304">
    <property type="entry name" value="Trigger_fact/SurA_dom_sf"/>
</dbReference>
<evidence type="ECO:0000256" key="1">
    <source>
        <dbReference type="ARBA" id="ARBA00000971"/>
    </source>
</evidence>
<dbReference type="InterPro" id="IPR008880">
    <property type="entry name" value="Trigger_fac_C"/>
</dbReference>
<evidence type="ECO:0000256" key="9">
    <source>
        <dbReference type="ARBA" id="ARBA00029986"/>
    </source>
</evidence>
<evidence type="ECO:0000256" key="8">
    <source>
        <dbReference type="ARBA" id="ARBA00023235"/>
    </source>
</evidence>
<evidence type="ECO:0000313" key="13">
    <source>
        <dbReference type="Proteomes" id="UP000179113"/>
    </source>
</evidence>
<dbReference type="PANTHER" id="PTHR30560:SF3">
    <property type="entry name" value="TRIGGER FACTOR-LIKE PROTEIN TIG, CHLOROPLASTIC"/>
    <property type="match status" value="1"/>
</dbReference>
<dbReference type="GO" id="GO:0043335">
    <property type="term" value="P:protein unfolding"/>
    <property type="evidence" value="ECO:0007669"/>
    <property type="project" value="TreeGrafter"/>
</dbReference>
<proteinExistence type="inferred from homology"/>
<name>A0A1F4WH56_UNCKA</name>
<evidence type="ECO:0000313" key="12">
    <source>
        <dbReference type="EMBL" id="OGC68721.1"/>
    </source>
</evidence>
<sequence>MKVTVDKKPKSTIELQITIENSKVKESFDKILDKAVEETTIEGFRKGKAPKELVREKVGLNALYGDVINDLLQTFYPQALKENLIIPVANPRVDIKVFDIDKDLEFTATVATRPEVKIGEYKGMIKDSFEKRLEQKKKENEEKIKNGEKMDEAHVHISPNEVIDALIKTAELEVSDLLIDEETDRMMSRLIDQAQSIGLSIDQYLKAQNKTTEQLRKDYNDIAEKNLKAEFVLGKLVVDNKIEVTDEEIEETMRAAGYENVEERMKDNIEKFYIKSILQKNKLLSSLIEELEGEHHHEHKE</sequence>
<evidence type="ECO:0000256" key="4">
    <source>
        <dbReference type="ARBA" id="ARBA00013194"/>
    </source>
</evidence>
<evidence type="ECO:0000259" key="10">
    <source>
        <dbReference type="Pfam" id="PF05697"/>
    </source>
</evidence>
<dbReference type="InterPro" id="IPR008881">
    <property type="entry name" value="Trigger_fac_ribosome-bd_bac"/>
</dbReference>
<dbReference type="InterPro" id="IPR005215">
    <property type="entry name" value="Trig_fac"/>
</dbReference>
<evidence type="ECO:0000256" key="7">
    <source>
        <dbReference type="ARBA" id="ARBA00023186"/>
    </source>
</evidence>
<dbReference type="Gene3D" id="3.30.70.1050">
    <property type="entry name" value="Trigger factor ribosome-binding domain"/>
    <property type="match status" value="1"/>
</dbReference>
<dbReference type="PANTHER" id="PTHR30560">
    <property type="entry name" value="TRIGGER FACTOR CHAPERONE AND PEPTIDYL-PROLYL CIS/TRANS ISOMERASE"/>
    <property type="match status" value="1"/>
</dbReference>
<dbReference type="SUPFAM" id="SSF109998">
    <property type="entry name" value="Triger factor/SurA peptide-binding domain-like"/>
    <property type="match status" value="1"/>
</dbReference>
<accession>A0A1F4WH56</accession>
<gene>
    <name evidence="12" type="ORF">A2415_02090</name>
</gene>
<dbReference type="GO" id="GO:0044183">
    <property type="term" value="F:protein folding chaperone"/>
    <property type="evidence" value="ECO:0007669"/>
    <property type="project" value="TreeGrafter"/>
</dbReference>
<dbReference type="EMBL" id="MEWA01000033">
    <property type="protein sequence ID" value="OGC68721.1"/>
    <property type="molecule type" value="Genomic_DNA"/>
</dbReference>
<keyword evidence="7" id="KW-0143">Chaperone</keyword>
<reference evidence="12 13" key="1">
    <citation type="journal article" date="2016" name="Nat. Commun.">
        <title>Thousands of microbial genomes shed light on interconnected biogeochemical processes in an aquifer system.</title>
        <authorList>
            <person name="Anantharaman K."/>
            <person name="Brown C.T."/>
            <person name="Hug L.A."/>
            <person name="Sharon I."/>
            <person name="Castelle C.J."/>
            <person name="Probst A.J."/>
            <person name="Thomas B.C."/>
            <person name="Singh A."/>
            <person name="Wilkins M.J."/>
            <person name="Karaoz U."/>
            <person name="Brodie E.L."/>
            <person name="Williams K.H."/>
            <person name="Hubbard S.S."/>
            <person name="Banfield J.F."/>
        </authorList>
    </citation>
    <scope>NUCLEOTIDE SEQUENCE [LARGE SCALE GENOMIC DNA]</scope>
</reference>
<dbReference type="Pfam" id="PF05698">
    <property type="entry name" value="Trigger_C"/>
    <property type="match status" value="1"/>
</dbReference>
<dbReference type="InterPro" id="IPR036611">
    <property type="entry name" value="Trigger_fac_ribosome-bd_sf"/>
</dbReference>
<dbReference type="GO" id="GO:0005737">
    <property type="term" value="C:cytoplasm"/>
    <property type="evidence" value="ECO:0007669"/>
    <property type="project" value="UniProtKB-SubCell"/>
</dbReference>
<evidence type="ECO:0000256" key="3">
    <source>
        <dbReference type="ARBA" id="ARBA00005464"/>
    </source>
</evidence>
<evidence type="ECO:0000256" key="6">
    <source>
        <dbReference type="ARBA" id="ARBA00023110"/>
    </source>
</evidence>
<evidence type="ECO:0000256" key="2">
    <source>
        <dbReference type="ARBA" id="ARBA00004496"/>
    </source>
</evidence>
<dbReference type="Gene3D" id="1.10.3120.10">
    <property type="entry name" value="Trigger factor, C-terminal domain"/>
    <property type="match status" value="1"/>
</dbReference>
<evidence type="ECO:0000256" key="5">
    <source>
        <dbReference type="ARBA" id="ARBA00016902"/>
    </source>
</evidence>
<comment type="subcellular location">
    <subcellularLocation>
        <location evidence="2">Cytoplasm</location>
    </subcellularLocation>
</comment>
<dbReference type="Proteomes" id="UP000179113">
    <property type="component" value="Unassembled WGS sequence"/>
</dbReference>
<dbReference type="GO" id="GO:0015031">
    <property type="term" value="P:protein transport"/>
    <property type="evidence" value="ECO:0007669"/>
    <property type="project" value="InterPro"/>
</dbReference>
<feature type="domain" description="Trigger factor C-terminal" evidence="11">
    <location>
        <begin position="148"/>
        <end position="282"/>
    </location>
</feature>
<dbReference type="Pfam" id="PF05697">
    <property type="entry name" value="Trigger_N"/>
    <property type="match status" value="1"/>
</dbReference>
<protein>
    <recommendedName>
        <fullName evidence="5">Trigger factor</fullName>
        <ecNumber evidence="4">5.2.1.8</ecNumber>
    </recommendedName>
    <alternativeName>
        <fullName evidence="9">PPIase</fullName>
    </alternativeName>
</protein>
<dbReference type="SUPFAM" id="SSF102735">
    <property type="entry name" value="Trigger factor ribosome-binding domain"/>
    <property type="match status" value="1"/>
</dbReference>
<keyword evidence="8" id="KW-0413">Isomerase</keyword>